<dbReference type="EMBL" id="ML992671">
    <property type="protein sequence ID" value="KAF2213208.1"/>
    <property type="molecule type" value="Genomic_DNA"/>
</dbReference>
<reference evidence="1" key="1">
    <citation type="journal article" date="2020" name="Stud. Mycol.">
        <title>101 Dothideomycetes genomes: a test case for predicting lifestyles and emergence of pathogens.</title>
        <authorList>
            <person name="Haridas S."/>
            <person name="Albert R."/>
            <person name="Binder M."/>
            <person name="Bloem J."/>
            <person name="Labutti K."/>
            <person name="Salamov A."/>
            <person name="Andreopoulos B."/>
            <person name="Baker S."/>
            <person name="Barry K."/>
            <person name="Bills G."/>
            <person name="Bluhm B."/>
            <person name="Cannon C."/>
            <person name="Castanera R."/>
            <person name="Culley D."/>
            <person name="Daum C."/>
            <person name="Ezra D."/>
            <person name="Gonzalez J."/>
            <person name="Henrissat B."/>
            <person name="Kuo A."/>
            <person name="Liang C."/>
            <person name="Lipzen A."/>
            <person name="Lutzoni F."/>
            <person name="Magnuson J."/>
            <person name="Mondo S."/>
            <person name="Nolan M."/>
            <person name="Ohm R."/>
            <person name="Pangilinan J."/>
            <person name="Park H.-J."/>
            <person name="Ramirez L."/>
            <person name="Alfaro M."/>
            <person name="Sun H."/>
            <person name="Tritt A."/>
            <person name="Yoshinaga Y."/>
            <person name="Zwiers L.-H."/>
            <person name="Turgeon B."/>
            <person name="Goodwin S."/>
            <person name="Spatafora J."/>
            <person name="Crous P."/>
            <person name="Grigoriev I."/>
        </authorList>
    </citation>
    <scope>NUCLEOTIDE SEQUENCE</scope>
    <source>
        <strain evidence="1">SCOH1-5</strain>
    </source>
</reference>
<sequence>MTGWQVPDSNTATWAETEVDTERVMKQQSAVAFGIGGGLTSFIFLSELRSPGPTRLTRLSSLFGVGAAEFPLYPDHLSVISDGRPIATESLVVALAGLGLLSVLSACGCGANSTWSIAKARNIDARGLLLHVVETIRVHQSREIVPIPYSLLYEYLI</sequence>
<protein>
    <submittedName>
        <fullName evidence="1">Uncharacterized protein</fullName>
    </submittedName>
</protein>
<gene>
    <name evidence="1" type="ORF">CERZMDRAFT_84085</name>
</gene>
<accession>A0A6A6FJ03</accession>
<dbReference type="AlphaFoldDB" id="A0A6A6FJ03"/>
<name>A0A6A6FJ03_9PEZI</name>
<dbReference type="Proteomes" id="UP000799539">
    <property type="component" value="Unassembled WGS sequence"/>
</dbReference>
<proteinExistence type="predicted"/>
<organism evidence="1 2">
    <name type="scientific">Cercospora zeae-maydis SCOH1-5</name>
    <dbReference type="NCBI Taxonomy" id="717836"/>
    <lineage>
        <taxon>Eukaryota</taxon>
        <taxon>Fungi</taxon>
        <taxon>Dikarya</taxon>
        <taxon>Ascomycota</taxon>
        <taxon>Pezizomycotina</taxon>
        <taxon>Dothideomycetes</taxon>
        <taxon>Dothideomycetidae</taxon>
        <taxon>Mycosphaerellales</taxon>
        <taxon>Mycosphaerellaceae</taxon>
        <taxon>Cercospora</taxon>
    </lineage>
</organism>
<keyword evidence="2" id="KW-1185">Reference proteome</keyword>
<evidence type="ECO:0000313" key="1">
    <source>
        <dbReference type="EMBL" id="KAF2213208.1"/>
    </source>
</evidence>
<evidence type="ECO:0000313" key="2">
    <source>
        <dbReference type="Proteomes" id="UP000799539"/>
    </source>
</evidence>